<dbReference type="CDD" id="cd00082">
    <property type="entry name" value="HisKA"/>
    <property type="match status" value="1"/>
</dbReference>
<dbReference type="InterPro" id="IPR000014">
    <property type="entry name" value="PAS"/>
</dbReference>
<feature type="domain" description="Response regulatory" evidence="9">
    <location>
        <begin position="392"/>
        <end position="508"/>
    </location>
</feature>
<keyword evidence="5" id="KW-0418">Kinase</keyword>
<dbReference type="EC" id="2.7.13.3" evidence="2"/>
<dbReference type="RefSeq" id="WP_162667599.1">
    <property type="nucleotide sequence ID" value="NZ_LR593886.1"/>
</dbReference>
<evidence type="ECO:0000256" key="2">
    <source>
        <dbReference type="ARBA" id="ARBA00012438"/>
    </source>
</evidence>
<dbReference type="InterPro" id="IPR003661">
    <property type="entry name" value="HisK_dim/P_dom"/>
</dbReference>
<evidence type="ECO:0000256" key="6">
    <source>
        <dbReference type="PROSITE-ProRule" id="PRU00169"/>
    </source>
</evidence>
<dbReference type="SMART" id="SM00448">
    <property type="entry name" value="REC"/>
    <property type="match status" value="1"/>
</dbReference>
<dbReference type="InterPro" id="IPR035965">
    <property type="entry name" value="PAS-like_dom_sf"/>
</dbReference>
<evidence type="ECO:0000256" key="4">
    <source>
        <dbReference type="ARBA" id="ARBA00022679"/>
    </source>
</evidence>
<dbReference type="Proteomes" id="UP000464178">
    <property type="component" value="Chromosome"/>
</dbReference>
<dbReference type="PANTHER" id="PTHR43047">
    <property type="entry name" value="TWO-COMPONENT HISTIDINE PROTEIN KINASE"/>
    <property type="match status" value="1"/>
</dbReference>
<keyword evidence="4" id="KW-0808">Transferase</keyword>
<dbReference type="CDD" id="cd17580">
    <property type="entry name" value="REC_2_DhkD-like"/>
    <property type="match status" value="1"/>
</dbReference>
<feature type="domain" description="PAS" evidence="10">
    <location>
        <begin position="14"/>
        <end position="87"/>
    </location>
</feature>
<dbReference type="InterPro" id="IPR003594">
    <property type="entry name" value="HATPase_dom"/>
</dbReference>
<organism evidence="12 13">
    <name type="scientific">Gemmata massiliana</name>
    <dbReference type="NCBI Taxonomy" id="1210884"/>
    <lineage>
        <taxon>Bacteria</taxon>
        <taxon>Pseudomonadati</taxon>
        <taxon>Planctomycetota</taxon>
        <taxon>Planctomycetia</taxon>
        <taxon>Gemmatales</taxon>
        <taxon>Gemmataceae</taxon>
        <taxon>Gemmata</taxon>
    </lineage>
</organism>
<evidence type="ECO:0000313" key="12">
    <source>
        <dbReference type="EMBL" id="VTR92782.1"/>
    </source>
</evidence>
<dbReference type="InterPro" id="IPR036890">
    <property type="entry name" value="HATPase_C_sf"/>
</dbReference>
<dbReference type="SMART" id="SM00388">
    <property type="entry name" value="HisKA"/>
    <property type="match status" value="1"/>
</dbReference>
<dbReference type="Pfam" id="PF00072">
    <property type="entry name" value="Response_reg"/>
    <property type="match status" value="1"/>
</dbReference>
<dbReference type="InterPro" id="IPR001789">
    <property type="entry name" value="Sig_transdc_resp-reg_receiver"/>
</dbReference>
<dbReference type="PRINTS" id="PR00344">
    <property type="entry name" value="BCTRLSENSOR"/>
</dbReference>
<dbReference type="CDD" id="cd00130">
    <property type="entry name" value="PAS"/>
    <property type="match status" value="1"/>
</dbReference>
<dbReference type="SUPFAM" id="SSF52172">
    <property type="entry name" value="CheY-like"/>
    <property type="match status" value="1"/>
</dbReference>
<feature type="domain" description="PAC" evidence="11">
    <location>
        <begin position="89"/>
        <end position="141"/>
    </location>
</feature>
<dbReference type="Gene3D" id="3.40.50.2300">
    <property type="match status" value="1"/>
</dbReference>
<dbReference type="PROSITE" id="PS50113">
    <property type="entry name" value="PAC"/>
    <property type="match status" value="1"/>
</dbReference>
<dbReference type="Pfam" id="PF08448">
    <property type="entry name" value="PAS_4"/>
    <property type="match status" value="1"/>
</dbReference>
<evidence type="ECO:0000256" key="5">
    <source>
        <dbReference type="ARBA" id="ARBA00022777"/>
    </source>
</evidence>
<dbReference type="NCBIfam" id="TIGR00229">
    <property type="entry name" value="sensory_box"/>
    <property type="match status" value="1"/>
</dbReference>
<dbReference type="Gene3D" id="3.30.565.10">
    <property type="entry name" value="Histidine kinase-like ATPase, C-terminal domain"/>
    <property type="match status" value="1"/>
</dbReference>
<proteinExistence type="predicted"/>
<dbReference type="Pfam" id="PF02518">
    <property type="entry name" value="HATPase_c"/>
    <property type="match status" value="1"/>
</dbReference>
<dbReference type="InterPro" id="IPR000700">
    <property type="entry name" value="PAS-assoc_C"/>
</dbReference>
<dbReference type="AlphaFoldDB" id="A0A6P2D028"/>
<feature type="modified residue" description="4-aspartylphosphate" evidence="6">
    <location>
        <position position="441"/>
    </location>
</feature>
<evidence type="ECO:0000259" key="11">
    <source>
        <dbReference type="PROSITE" id="PS50113"/>
    </source>
</evidence>
<evidence type="ECO:0000259" key="9">
    <source>
        <dbReference type="PROSITE" id="PS50110"/>
    </source>
</evidence>
<dbReference type="EMBL" id="LR593886">
    <property type="protein sequence ID" value="VTR92782.1"/>
    <property type="molecule type" value="Genomic_DNA"/>
</dbReference>
<reference evidence="12 13" key="1">
    <citation type="submission" date="2019-05" db="EMBL/GenBank/DDBJ databases">
        <authorList>
            <consortium name="Science for Life Laboratories"/>
        </authorList>
    </citation>
    <scope>NUCLEOTIDE SEQUENCE [LARGE SCALE GENOMIC DNA]</scope>
    <source>
        <strain evidence="12">Soil9</strain>
    </source>
</reference>
<name>A0A6P2D028_9BACT</name>
<dbReference type="PROSITE" id="PS50109">
    <property type="entry name" value="HIS_KIN"/>
    <property type="match status" value="1"/>
</dbReference>
<dbReference type="InterPro" id="IPR036097">
    <property type="entry name" value="HisK_dim/P_sf"/>
</dbReference>
<accession>A0A6P2D028</accession>
<evidence type="ECO:0000259" key="8">
    <source>
        <dbReference type="PROSITE" id="PS50109"/>
    </source>
</evidence>
<dbReference type="SUPFAM" id="SSF55874">
    <property type="entry name" value="ATPase domain of HSP90 chaperone/DNA topoisomerase II/histidine kinase"/>
    <property type="match status" value="1"/>
</dbReference>
<evidence type="ECO:0000313" key="13">
    <source>
        <dbReference type="Proteomes" id="UP000464178"/>
    </source>
</evidence>
<keyword evidence="3 6" id="KW-0597">Phosphoprotein</keyword>
<dbReference type="GO" id="GO:0000155">
    <property type="term" value="F:phosphorelay sensor kinase activity"/>
    <property type="evidence" value="ECO:0007669"/>
    <property type="project" value="InterPro"/>
</dbReference>
<comment type="catalytic activity">
    <reaction evidence="1">
        <text>ATP + protein L-histidine = ADP + protein N-phospho-L-histidine.</text>
        <dbReference type="EC" id="2.7.13.3"/>
    </reaction>
</comment>
<keyword evidence="7" id="KW-0175">Coiled coil</keyword>
<feature type="domain" description="Histidine kinase" evidence="8">
    <location>
        <begin position="159"/>
        <end position="377"/>
    </location>
</feature>
<dbReference type="SMART" id="SM00091">
    <property type="entry name" value="PAS"/>
    <property type="match status" value="1"/>
</dbReference>
<sequence length="509" mass="55313">MTPDPTASELPASPASHIRLFLEGVQEYAIFMLDASGTVLSWNHGAERLFGYRAEEAIGGSYARFFVPEDVRAGRPADDLRRADAHGQLAAEGWHARKDGTRFWATELTTSLRDERGRLHGYARVMRDATERKHLETELRRQADELAQANRRKDEFLAMLSHELRNPLAPVLNAVQILRHAPHDAAVVQRAGGMIERQVKHMARLIDDLLEVTRFTRGKVTLRPERLDLRAVVGAAADAVRARMRDRGLAFETTAADAAIWVEADPARLDQVLAHLLDNAAKYSDPGGRVEMSTARDGGAAVVRVRDTGTGIPPDVLPRVFDLFAQADTSLDRERGGLGIGLTLVKGLVTLHGGTIEALSDGPGRGAEFVVRLPLLAAGDAGPGPPPAIGLRILVVDDNVDTATSLGMLLEMHGHEVETAHDGARAVESARERPFDALLLDIGLPGIDGYETARRVRALAGVPRPLIIAVSGYGFDHDRVRGQEAGFDHHLVKPVDVSRITALLSASRR</sequence>
<evidence type="ECO:0000256" key="7">
    <source>
        <dbReference type="SAM" id="Coils"/>
    </source>
</evidence>
<dbReference type="Gene3D" id="3.30.450.20">
    <property type="entry name" value="PAS domain"/>
    <property type="match status" value="1"/>
</dbReference>
<dbReference type="InterPro" id="IPR011006">
    <property type="entry name" value="CheY-like_superfamily"/>
</dbReference>
<evidence type="ECO:0000259" key="10">
    <source>
        <dbReference type="PROSITE" id="PS50112"/>
    </source>
</evidence>
<dbReference type="SMART" id="SM00387">
    <property type="entry name" value="HATPase_c"/>
    <property type="match status" value="1"/>
</dbReference>
<dbReference type="SUPFAM" id="SSF55785">
    <property type="entry name" value="PYP-like sensor domain (PAS domain)"/>
    <property type="match status" value="1"/>
</dbReference>
<dbReference type="InterPro" id="IPR013656">
    <property type="entry name" value="PAS_4"/>
</dbReference>
<dbReference type="InterPro" id="IPR004358">
    <property type="entry name" value="Sig_transdc_His_kin-like_C"/>
</dbReference>
<protein>
    <recommendedName>
        <fullName evidence="2">histidine kinase</fullName>
        <ecNumber evidence="2">2.7.13.3</ecNumber>
    </recommendedName>
</protein>
<dbReference type="PROSITE" id="PS50110">
    <property type="entry name" value="RESPONSE_REGULATORY"/>
    <property type="match status" value="1"/>
</dbReference>
<dbReference type="KEGG" id="gms:SOIL9_49320"/>
<dbReference type="CDD" id="cd00075">
    <property type="entry name" value="HATPase"/>
    <property type="match status" value="1"/>
</dbReference>
<dbReference type="InterPro" id="IPR005467">
    <property type="entry name" value="His_kinase_dom"/>
</dbReference>
<gene>
    <name evidence="12" type="ORF">SOIL9_49320</name>
</gene>
<evidence type="ECO:0000256" key="3">
    <source>
        <dbReference type="ARBA" id="ARBA00022553"/>
    </source>
</evidence>
<dbReference type="Gene3D" id="1.10.287.130">
    <property type="match status" value="1"/>
</dbReference>
<dbReference type="Pfam" id="PF00512">
    <property type="entry name" value="HisKA"/>
    <property type="match status" value="1"/>
</dbReference>
<dbReference type="PROSITE" id="PS50112">
    <property type="entry name" value="PAS"/>
    <property type="match status" value="1"/>
</dbReference>
<feature type="coiled-coil region" evidence="7">
    <location>
        <begin position="132"/>
        <end position="159"/>
    </location>
</feature>
<dbReference type="FunFam" id="3.30.565.10:FF:000006">
    <property type="entry name" value="Sensor histidine kinase WalK"/>
    <property type="match status" value="1"/>
</dbReference>
<keyword evidence="13" id="KW-1185">Reference proteome</keyword>
<dbReference type="SUPFAM" id="SSF47384">
    <property type="entry name" value="Homodimeric domain of signal transducing histidine kinase"/>
    <property type="match status" value="1"/>
</dbReference>
<evidence type="ECO:0000256" key="1">
    <source>
        <dbReference type="ARBA" id="ARBA00000085"/>
    </source>
</evidence>